<dbReference type="SFLD" id="SFLDS00003">
    <property type="entry name" value="Haloacid_Dehalogenase"/>
    <property type="match status" value="1"/>
</dbReference>
<dbReference type="InterPro" id="IPR006439">
    <property type="entry name" value="HAD-SF_hydro_IA"/>
</dbReference>
<dbReference type="GO" id="GO:0005634">
    <property type="term" value="C:nucleus"/>
    <property type="evidence" value="ECO:0007669"/>
    <property type="project" value="TreeGrafter"/>
</dbReference>
<reference evidence="2" key="1">
    <citation type="submission" date="2025-08" db="UniProtKB">
        <authorList>
            <consortium name="RefSeq"/>
        </authorList>
    </citation>
    <scope>IDENTIFICATION</scope>
    <source>
        <strain evidence="2">11010-0011.00</strain>
        <tissue evidence="2">Whole body</tissue>
    </source>
</reference>
<name>A0A6J2UDH0_DROLE</name>
<gene>
    <name evidence="2" type="primary">LOC115633261</name>
</gene>
<evidence type="ECO:0000313" key="1">
    <source>
        <dbReference type="Proteomes" id="UP000504634"/>
    </source>
</evidence>
<dbReference type="InterPro" id="IPR051828">
    <property type="entry name" value="HAD-like_hydrolase_domain"/>
</dbReference>
<dbReference type="SUPFAM" id="SSF56784">
    <property type="entry name" value="HAD-like"/>
    <property type="match status" value="1"/>
</dbReference>
<dbReference type="PANTHER" id="PTHR46191">
    <property type="match status" value="1"/>
</dbReference>
<dbReference type="PRINTS" id="PR00413">
    <property type="entry name" value="HADHALOGNASE"/>
</dbReference>
<dbReference type="NCBIfam" id="TIGR01549">
    <property type="entry name" value="HAD-SF-IA-v1"/>
    <property type="match status" value="1"/>
</dbReference>
<dbReference type="OrthoDB" id="444127at2759"/>
<protein>
    <submittedName>
        <fullName evidence="2">Rhythmically expressed gene 2 protein</fullName>
    </submittedName>
</protein>
<organism evidence="1 2">
    <name type="scientific">Drosophila lebanonensis</name>
    <name type="common">Fruit fly</name>
    <name type="synonym">Scaptodrosophila lebanonensis</name>
    <dbReference type="NCBI Taxonomy" id="7225"/>
    <lineage>
        <taxon>Eukaryota</taxon>
        <taxon>Metazoa</taxon>
        <taxon>Ecdysozoa</taxon>
        <taxon>Arthropoda</taxon>
        <taxon>Hexapoda</taxon>
        <taxon>Insecta</taxon>
        <taxon>Pterygota</taxon>
        <taxon>Neoptera</taxon>
        <taxon>Endopterygota</taxon>
        <taxon>Diptera</taxon>
        <taxon>Brachycera</taxon>
        <taxon>Muscomorpha</taxon>
        <taxon>Ephydroidea</taxon>
        <taxon>Drosophilidae</taxon>
        <taxon>Scaptodrosophila</taxon>
    </lineage>
</organism>
<dbReference type="Proteomes" id="UP000504634">
    <property type="component" value="Unplaced"/>
</dbReference>
<dbReference type="Pfam" id="PF00702">
    <property type="entry name" value="Hydrolase"/>
    <property type="match status" value="1"/>
</dbReference>
<dbReference type="Gene3D" id="3.40.50.1000">
    <property type="entry name" value="HAD superfamily/HAD-like"/>
    <property type="match status" value="1"/>
</dbReference>
<dbReference type="AlphaFoldDB" id="A0A6J2UDH0"/>
<dbReference type="NCBIfam" id="TIGR02252">
    <property type="entry name" value="DREG-2"/>
    <property type="match status" value="1"/>
</dbReference>
<dbReference type="InterPro" id="IPR036412">
    <property type="entry name" value="HAD-like_sf"/>
</dbReference>
<dbReference type="GeneID" id="115633261"/>
<evidence type="ECO:0000313" key="2">
    <source>
        <dbReference type="RefSeq" id="XP_030386526.1"/>
    </source>
</evidence>
<dbReference type="RefSeq" id="XP_030386526.1">
    <property type="nucleotide sequence ID" value="XM_030530666.1"/>
</dbReference>
<dbReference type="InterPro" id="IPR044924">
    <property type="entry name" value="HAD-SF_hydro_IA_REG-2-like_cap"/>
</dbReference>
<accession>A0A6J2UDH0</accession>
<sequence length="259" mass="29285">MPLSAQFIRNLQRFRLVTFDVTDTLLQLKDPPAQYVSTATACGVPNIDSKKLQLCFRQHFKIMSQNHPNFGRSTPDMGWRSWWLQLVDNVFRCGHPGIEEAKLKQIAEQLLLVFRTRACWTHIECAGNLVQRMRDAGKCVGVISNFDPSLTQVLEEMELLHKFDFVLTSYEAGVMKPDVGIFEIPLKRLNIAPTEALHIGNKYDMDYTGARNSGWSSLLVQTGPEGEVSGSNLDAEAVGHTFASLREMLQTLETKQIVW</sequence>
<dbReference type="PANTHER" id="PTHR46191:SF2">
    <property type="entry name" value="HALOACID DEHALOGENASE-LIKE HYDROLASE DOMAIN-CONTAINING PROTEIN 3"/>
    <property type="match status" value="1"/>
</dbReference>
<keyword evidence="1" id="KW-1185">Reference proteome</keyword>
<dbReference type="SFLD" id="SFLDG01129">
    <property type="entry name" value="C1.5:_HAD__Beta-PGM__Phosphata"/>
    <property type="match status" value="1"/>
</dbReference>
<proteinExistence type="predicted"/>
<dbReference type="CDD" id="cd16415">
    <property type="entry name" value="HAD_dREG-2_like"/>
    <property type="match status" value="1"/>
</dbReference>
<dbReference type="InterPro" id="IPR011949">
    <property type="entry name" value="HAD-SF_hydro_IA_REG-2-like"/>
</dbReference>
<dbReference type="Gene3D" id="1.10.150.720">
    <property type="entry name" value="Haloacid dehalogenase-like hydrolase"/>
    <property type="match status" value="1"/>
</dbReference>
<dbReference type="InterPro" id="IPR023214">
    <property type="entry name" value="HAD_sf"/>
</dbReference>